<dbReference type="SUPFAM" id="SSF49265">
    <property type="entry name" value="Fibronectin type III"/>
    <property type="match status" value="4"/>
</dbReference>
<dbReference type="Pfam" id="PF07675">
    <property type="entry name" value="Cleaved_Adhesin"/>
    <property type="match status" value="2"/>
</dbReference>
<name>A0A4Z0LC85_9FLAO</name>
<evidence type="ECO:0000313" key="4">
    <source>
        <dbReference type="Proteomes" id="UP000297407"/>
    </source>
</evidence>
<dbReference type="InterPro" id="IPR026341">
    <property type="entry name" value="T9SS_type_B"/>
</dbReference>
<proteinExistence type="predicted"/>
<dbReference type="Pfam" id="PF00041">
    <property type="entry name" value="fn3"/>
    <property type="match status" value="4"/>
</dbReference>
<dbReference type="Proteomes" id="UP000297407">
    <property type="component" value="Unassembled WGS sequence"/>
</dbReference>
<dbReference type="InterPro" id="IPR036116">
    <property type="entry name" value="FN3_sf"/>
</dbReference>
<evidence type="ECO:0000313" key="3">
    <source>
        <dbReference type="EMBL" id="TGD59499.1"/>
    </source>
</evidence>
<organism evidence="3 4">
    <name type="scientific">Flavobacterium humi</name>
    <dbReference type="NCBI Taxonomy" id="2562683"/>
    <lineage>
        <taxon>Bacteria</taxon>
        <taxon>Pseudomonadati</taxon>
        <taxon>Bacteroidota</taxon>
        <taxon>Flavobacteriia</taxon>
        <taxon>Flavobacteriales</taxon>
        <taxon>Flavobacteriaceae</taxon>
        <taxon>Flavobacterium</taxon>
    </lineage>
</organism>
<feature type="domain" description="Fibronectin type-III" evidence="2">
    <location>
        <begin position="478"/>
        <end position="570"/>
    </location>
</feature>
<dbReference type="InterPro" id="IPR011628">
    <property type="entry name" value="Cleaved_adhesin"/>
</dbReference>
<dbReference type="InterPro" id="IPR050991">
    <property type="entry name" value="ECM_Regulatory_Proteins"/>
</dbReference>
<dbReference type="CDD" id="cd00063">
    <property type="entry name" value="FN3"/>
    <property type="match status" value="3"/>
</dbReference>
<dbReference type="OrthoDB" id="608579at2"/>
<reference evidence="3 4" key="1">
    <citation type="submission" date="2019-04" db="EMBL/GenBank/DDBJ databases">
        <title>Flavobacterium sp. strain DS2-A Genome sequencing and assembly.</title>
        <authorList>
            <person name="Kim I."/>
        </authorList>
    </citation>
    <scope>NUCLEOTIDE SEQUENCE [LARGE SCALE GENOMIC DNA]</scope>
    <source>
        <strain evidence="3 4">DS2-A</strain>
    </source>
</reference>
<comment type="caution">
    <text evidence="3">The sequence shown here is derived from an EMBL/GenBank/DDBJ whole genome shotgun (WGS) entry which is preliminary data.</text>
</comment>
<dbReference type="PANTHER" id="PTHR46708">
    <property type="entry name" value="TENASCIN"/>
    <property type="match status" value="1"/>
</dbReference>
<dbReference type="NCBIfam" id="TIGR04131">
    <property type="entry name" value="Bac_Flav_CTERM"/>
    <property type="match status" value="1"/>
</dbReference>
<dbReference type="Gene3D" id="2.60.120.200">
    <property type="match status" value="4"/>
</dbReference>
<dbReference type="Gene3D" id="2.60.40.10">
    <property type="entry name" value="Immunoglobulins"/>
    <property type="match status" value="4"/>
</dbReference>
<gene>
    <name evidence="3" type="ORF">E4635_00770</name>
</gene>
<dbReference type="PANTHER" id="PTHR46708:SF2">
    <property type="entry name" value="FIBRONECTIN TYPE-III DOMAIN-CONTAINING PROTEIN"/>
    <property type="match status" value="1"/>
</dbReference>
<dbReference type="EMBL" id="SRLH01000001">
    <property type="protein sequence ID" value="TGD59499.1"/>
    <property type="molecule type" value="Genomic_DNA"/>
</dbReference>
<evidence type="ECO:0000259" key="2">
    <source>
        <dbReference type="PROSITE" id="PS50853"/>
    </source>
</evidence>
<dbReference type="NCBIfam" id="NF038128">
    <property type="entry name" value="choice_anch_J"/>
    <property type="match status" value="4"/>
</dbReference>
<dbReference type="Pfam" id="PF13585">
    <property type="entry name" value="CHU_C"/>
    <property type="match status" value="1"/>
</dbReference>
<dbReference type="InterPro" id="IPR044023">
    <property type="entry name" value="Ig_7"/>
</dbReference>
<keyword evidence="1" id="KW-0677">Repeat</keyword>
<protein>
    <submittedName>
        <fullName evidence="3">T9SS type B sorting domain-containing protein</fullName>
    </submittedName>
</protein>
<dbReference type="Pfam" id="PF19081">
    <property type="entry name" value="Ig_7"/>
    <property type="match status" value="1"/>
</dbReference>
<sequence length="2374" mass="255155">MMSNNQKIKKMQKEIPISHWVAISELFLQWRKNFGISILLIFTFGLFSNAAFAQMPLEDFTSGIPATWAITSNQAVTNNWAPTTPTGGYLSTPGAMVNPALNNTVGTTAEYYLITPQFLTTDITEIRFFTKQGSFSNKGTTYQVRLTTANQPDISNFNVILQSWTEAQLNVSATTYEEKIVTIPSIPAGIPVYVAFVAITQQTGTSATSGDTWFIDNARVISSCTPVTGITATMTANGGVINWTHPTANNFLIQIVPKDTPYVPGGGTPVTGTSYTASSLADGTAYDVYIKTVCDGTTASAWAGPFPVTTAKLGLDCATPIVVPTSITTTPYVLSTNLSTFHDPQNYTVYDSQGLSCQPFGSTQNWLSGDHAFLSYTPTASGLVNISQAVNVDYPSGCYNTLSSVFIFDSCAIGTTANCLGSLTTGQGNSNSSQLQNVYMQAGQTYYFVISSPFTYYPDQDGASICFTFTLSAPSCPTPAGISYDNLTQTSATFSWANPQNLVSNWEYIVKLASLGAPTASDTVIPTATNSNNIVSPLIAATNYNIYVRSVCGGTPGAWSAPFAFRTPCDPITPPYYTGFEDDGMNSCWSQLNLNNDSDFFHFGTDGFGEPVAKLRTSNAENNTNDMLVSPQFHLDGVTQKRLRFKYNIYGNWGLIVNNPTGGPGSFEIKISTTGVGAQNFTTTVIPLTSYTTAYNYIEAIVPLPNITGDINIAWIVPQGANQTGSWIYIDDVHVEDLPACSEPSYPVVTAGSITTNSAEVSWTNGYNNTQWELVAQPLGTGVPTTPGIIVNTNPYTLTNLDPSTRYEFYVRAYCSATSQSTWAGPINFNTLCIEQQVPYFESFNDVDANTKKFCWSTNNVDGDPAEWSISGTEASIRPQPVNFFEPFSTYNDWLISAPVHAVGTKRLRFKYRVTTSVFFPSPRGNFEVLMSSTPDFSTYTTLIPAHDFTNGAFMEDSVLLNGTGTTYIAFRLPPTMDNPSATGNVVIDDFVIEEAPACPNPSHLAVTAITPTTANLSWNIGNTESQWQVVVQEAGGGVPTGSGTAVNTTPAYNATNLTPDTTYEYYVMAVCNATESSEWVGPFTFKTTCNPLPTPFLETFDSNSNTESCWTVVNGNGDGNLWNLNQPVNPIFGDQMAALFTGSNGNNNDWLITPTLTAHAGQRLRFYYKVLDSFFEEDLKVMLSVNGVATNQFTLLYENNTVIPTDATGTVAGSDIITLTSTQGVKIGDRVDIPGWVIPFGSTVVAINGSSITISANADVTAAGPLNVTFVHQNINNEQVREMVINLDGITTASNINIGFHTPFFPPNPWNYRGQYTFIDNVIVEDIPACPSVINAAVSTIMDTTAGINWEAVGSETTWEISVQPFGTPAPVGSTLPQYLQTATAHPYTITGLAPSTKYQVYIRAVCSGSSQSEWIGPLEILTKCDLANMCEYTISLTNGNTGQVYPGLDVMQNGEVLQTITFPVDAPDQPTVVDHQVYLCSGIEFSLYWNGMGGNGLQYAEAQAVIKDQAGNVVWTSPLGLGTVNTNIYTGISNCSVITCPQPTNLAVSNLGVLSWTPGGSETQWEVFVQPLGQGSIPQSGVIVNTPSYTPVASDFYSPLAGTNEFFVRAVCGSNDKSYWTGPKVFIKNDEPATAIRLTVNSSEACVSQGTNASFIGATVSNVPTSCTGANGGDIWYEFIAASKVQVVELSNFNPGSYYASAFNGTWPKIILSLYEVQPDGSLVEKSCSENNSLVTMYSSELTVGNLYKVRIKLDASGANDKRFDICVSTPSDICNMNAFNYSFEKLPMQHVTGISTIIDATVVPGWRVNTDWGTMFFQEGSNSGDVTPYAGGQCLQLTQDGADAWDPSDPNIKGLYKDFDTSEITVMDYSFASATRQTNGTGTTIQLFAGPPAGPFTVIAEDHADSLIWDLIKGSYTIPTGQATTRFIFRVKENAIGHILDAANFKANTDIVTEDTTLPCNLTSLTVEAVGIGQWIADDANPGVTVIDAPANTTTAISGFTVPGVYTYYWKTRYCEKPIVVTYEGFTQVASVTSPVEYCTSQAATALTATAPAGYTLQWFTLPTGGTGDVNAPTPSTAVVGTTTYYVALVDAGGCIGPRTPIEVIVNELITPVVGFAYDKALYCVGGTAPVMTTNAGFTTGGNFTATPSGLSLNAGTGAVALSGSAPGVYTITYAVTAQGCNLAGSESVTLTVNEAPVVVIEDVCENQSLLLNANPVDSSFDPNTVDYLWTNESNTVVGSDSPTFNVDEYLAQNPSLSLPLTFYVTVDADGCLATKEFTVTSNPCRMIPRGISPNNDGSNDQFDLTGMGVKELIIFNRYGMEVYAFKGEYTNQWNGLSNKGNVLPDATYFYTIVKQDNTTITGWVYINRQH</sequence>
<feature type="domain" description="Fibronectin type-III" evidence="2">
    <location>
        <begin position="743"/>
        <end position="834"/>
    </location>
</feature>
<dbReference type="InterPro" id="IPR013783">
    <property type="entry name" value="Ig-like_fold"/>
</dbReference>
<feature type="domain" description="Fibronectin type-III" evidence="2">
    <location>
        <begin position="1001"/>
        <end position="1092"/>
    </location>
</feature>
<dbReference type="PROSITE" id="PS50853">
    <property type="entry name" value="FN3"/>
    <property type="match status" value="4"/>
</dbReference>
<evidence type="ECO:0000256" key="1">
    <source>
        <dbReference type="ARBA" id="ARBA00022737"/>
    </source>
</evidence>
<dbReference type="SMART" id="SM00060">
    <property type="entry name" value="FN3"/>
    <property type="match status" value="5"/>
</dbReference>
<keyword evidence="4" id="KW-1185">Reference proteome</keyword>
<accession>A0A4Z0LC85</accession>
<feature type="domain" description="Fibronectin type-III" evidence="2">
    <location>
        <begin position="1331"/>
        <end position="1427"/>
    </location>
</feature>
<dbReference type="InterPro" id="IPR003961">
    <property type="entry name" value="FN3_dom"/>
</dbReference>